<keyword evidence="1" id="KW-1133">Transmembrane helix</keyword>
<dbReference type="InterPro" id="IPR018687">
    <property type="entry name" value="DUF2177_membr"/>
</dbReference>
<dbReference type="Proteomes" id="UP001429580">
    <property type="component" value="Unassembled WGS sequence"/>
</dbReference>
<feature type="transmembrane region" description="Helical" evidence="1">
    <location>
        <begin position="45"/>
        <end position="65"/>
    </location>
</feature>
<dbReference type="EMBL" id="JAASQI010000007">
    <property type="protein sequence ID" value="NIJ59136.1"/>
    <property type="molecule type" value="Genomic_DNA"/>
</dbReference>
<dbReference type="Pfam" id="PF09945">
    <property type="entry name" value="DUF2177"/>
    <property type="match status" value="1"/>
</dbReference>
<evidence type="ECO:0000256" key="1">
    <source>
        <dbReference type="SAM" id="Phobius"/>
    </source>
</evidence>
<feature type="transmembrane region" description="Helical" evidence="1">
    <location>
        <begin position="5"/>
        <end position="25"/>
    </location>
</feature>
<feature type="transmembrane region" description="Helical" evidence="1">
    <location>
        <begin position="111"/>
        <end position="132"/>
    </location>
</feature>
<proteinExistence type="predicted"/>
<accession>A0ABX0V7Q4</accession>
<name>A0ABX0V7Q4_9HYPH</name>
<keyword evidence="1" id="KW-0812">Transmembrane</keyword>
<keyword evidence="3" id="KW-1185">Reference proteome</keyword>
<dbReference type="RefSeq" id="WP_166954221.1">
    <property type="nucleotide sequence ID" value="NZ_JAASQI010000007.1"/>
</dbReference>
<evidence type="ECO:0000313" key="3">
    <source>
        <dbReference type="Proteomes" id="UP001429580"/>
    </source>
</evidence>
<evidence type="ECO:0000313" key="2">
    <source>
        <dbReference type="EMBL" id="NIJ59136.1"/>
    </source>
</evidence>
<sequence length="139" mass="14691">MKTAFIAYIAAGVVFLAIDSVWLSIMADRFYRPLLGDRLMEGFSLAPAAIFYLIYIGGIVFFAILPALASGGLAKAAINGLALGLVAYATYDLTNHATLRDWPVAISVVDIAWGTILTGLSASAGYLAALCLREALTSK</sequence>
<reference evidence="2 3" key="1">
    <citation type="submission" date="2020-03" db="EMBL/GenBank/DDBJ databases">
        <title>Genomic Encyclopedia of Type Strains, Phase IV (KMG-IV): sequencing the most valuable type-strain genomes for metagenomic binning, comparative biology and taxonomic classification.</title>
        <authorList>
            <person name="Goeker M."/>
        </authorList>
    </citation>
    <scope>NUCLEOTIDE SEQUENCE [LARGE SCALE GENOMIC DNA]</scope>
    <source>
        <strain evidence="2 3">DSM 103870</strain>
    </source>
</reference>
<feature type="transmembrane region" description="Helical" evidence="1">
    <location>
        <begin position="72"/>
        <end position="91"/>
    </location>
</feature>
<gene>
    <name evidence="2" type="ORF">FHS82_002991</name>
</gene>
<keyword evidence="1" id="KW-0472">Membrane</keyword>
<comment type="caution">
    <text evidence="2">The sequence shown here is derived from an EMBL/GenBank/DDBJ whole genome shotgun (WGS) entry which is preliminary data.</text>
</comment>
<organism evidence="2 3">
    <name type="scientific">Pseudochelatococcus lubricantis</name>
    <dbReference type="NCBI Taxonomy" id="1538102"/>
    <lineage>
        <taxon>Bacteria</taxon>
        <taxon>Pseudomonadati</taxon>
        <taxon>Pseudomonadota</taxon>
        <taxon>Alphaproteobacteria</taxon>
        <taxon>Hyphomicrobiales</taxon>
        <taxon>Chelatococcaceae</taxon>
        <taxon>Pseudochelatococcus</taxon>
    </lineage>
</organism>
<protein>
    <submittedName>
        <fullName evidence="2">Membrane protein</fullName>
    </submittedName>
</protein>